<feature type="compositionally biased region" description="Basic and acidic residues" evidence="1">
    <location>
        <begin position="53"/>
        <end position="62"/>
    </location>
</feature>
<sequence length="62" mass="6384">MASDAEASPPDTDPVPAGSVPPEPAAGTRPPPDASWLRTDEVRGSGAEGSDMALDRRERPEG</sequence>
<gene>
    <name evidence="2" type="ORF">ACFQS3_22225</name>
</gene>
<reference evidence="3" key="1">
    <citation type="journal article" date="2019" name="Int. J. Syst. Evol. Microbiol.">
        <title>The Global Catalogue of Microorganisms (GCM) 10K type strain sequencing project: providing services to taxonomists for standard genome sequencing and annotation.</title>
        <authorList>
            <consortium name="The Broad Institute Genomics Platform"/>
            <consortium name="The Broad Institute Genome Sequencing Center for Infectious Disease"/>
            <person name="Wu L."/>
            <person name="Ma J."/>
        </authorList>
    </citation>
    <scope>NUCLEOTIDE SEQUENCE [LARGE SCALE GENOMIC DNA]</scope>
    <source>
        <strain evidence="3">KACC 12634</strain>
    </source>
</reference>
<keyword evidence="3" id="KW-1185">Reference proteome</keyword>
<organism evidence="2 3">
    <name type="scientific">Glycomyces mayteni</name>
    <dbReference type="NCBI Taxonomy" id="543887"/>
    <lineage>
        <taxon>Bacteria</taxon>
        <taxon>Bacillati</taxon>
        <taxon>Actinomycetota</taxon>
        <taxon>Actinomycetes</taxon>
        <taxon>Glycomycetales</taxon>
        <taxon>Glycomycetaceae</taxon>
        <taxon>Glycomyces</taxon>
    </lineage>
</organism>
<feature type="region of interest" description="Disordered" evidence="1">
    <location>
        <begin position="1"/>
        <end position="62"/>
    </location>
</feature>
<protein>
    <submittedName>
        <fullName evidence="2">Uncharacterized protein</fullName>
    </submittedName>
</protein>
<dbReference type="EMBL" id="JBHSYS010000005">
    <property type="protein sequence ID" value="MFC6959917.1"/>
    <property type="molecule type" value="Genomic_DNA"/>
</dbReference>
<comment type="caution">
    <text evidence="2">The sequence shown here is derived from an EMBL/GenBank/DDBJ whole genome shotgun (WGS) entry which is preliminary data.</text>
</comment>
<dbReference type="RefSeq" id="WP_382356559.1">
    <property type="nucleotide sequence ID" value="NZ_JBHMBP010000005.1"/>
</dbReference>
<evidence type="ECO:0000256" key="1">
    <source>
        <dbReference type="SAM" id="MobiDB-lite"/>
    </source>
</evidence>
<feature type="compositionally biased region" description="Pro residues" evidence="1">
    <location>
        <begin position="19"/>
        <end position="33"/>
    </location>
</feature>
<evidence type="ECO:0000313" key="3">
    <source>
        <dbReference type="Proteomes" id="UP001596470"/>
    </source>
</evidence>
<evidence type="ECO:0000313" key="2">
    <source>
        <dbReference type="EMBL" id="MFC6959917.1"/>
    </source>
</evidence>
<dbReference type="Proteomes" id="UP001596470">
    <property type="component" value="Unassembled WGS sequence"/>
</dbReference>
<proteinExistence type="predicted"/>
<accession>A0ABW2DC51</accession>
<name>A0ABW2DC51_9ACTN</name>